<dbReference type="InterPro" id="IPR023561">
    <property type="entry name" value="Carbonic_anhydrase_a-class"/>
</dbReference>
<evidence type="ECO:0000313" key="9">
    <source>
        <dbReference type="EMBL" id="RVU39534.1"/>
    </source>
</evidence>
<evidence type="ECO:0000256" key="4">
    <source>
        <dbReference type="ARBA" id="ARBA00022833"/>
    </source>
</evidence>
<dbReference type="Pfam" id="PF00194">
    <property type="entry name" value="Carb_anhydrase"/>
    <property type="match status" value="1"/>
</dbReference>
<dbReference type="GO" id="GO:0004089">
    <property type="term" value="F:carbonate dehydratase activity"/>
    <property type="evidence" value="ECO:0007669"/>
    <property type="project" value="UniProtKB-EC"/>
</dbReference>
<dbReference type="EC" id="4.2.1.1" evidence="2"/>
<evidence type="ECO:0000256" key="3">
    <source>
        <dbReference type="ARBA" id="ARBA00022723"/>
    </source>
</evidence>
<dbReference type="InterPro" id="IPR001148">
    <property type="entry name" value="CA_dom"/>
</dbReference>
<protein>
    <recommendedName>
        <fullName evidence="2">carbonic anhydrase</fullName>
        <ecNumber evidence="2">4.2.1.1</ecNumber>
    </recommendedName>
</protein>
<keyword evidence="4" id="KW-0862">Zinc</keyword>
<feature type="chain" id="PRO_5019238999" description="carbonic anhydrase" evidence="7">
    <location>
        <begin position="24"/>
        <end position="251"/>
    </location>
</feature>
<accession>A0A437QYD3</accession>
<dbReference type="InterPro" id="IPR036398">
    <property type="entry name" value="CA_dom_sf"/>
</dbReference>
<comment type="caution">
    <text evidence="9">The sequence shown here is derived from an EMBL/GenBank/DDBJ whole genome shotgun (WGS) entry which is preliminary data.</text>
</comment>
<evidence type="ECO:0000256" key="7">
    <source>
        <dbReference type="SAM" id="SignalP"/>
    </source>
</evidence>
<dbReference type="GO" id="GO:0008270">
    <property type="term" value="F:zinc ion binding"/>
    <property type="evidence" value="ECO:0007669"/>
    <property type="project" value="InterPro"/>
</dbReference>
<dbReference type="OrthoDB" id="5327615at2"/>
<gene>
    <name evidence="9" type="ORF">EOI86_09985</name>
</gene>
<evidence type="ECO:0000313" key="10">
    <source>
        <dbReference type="Proteomes" id="UP000287447"/>
    </source>
</evidence>
<dbReference type="PANTHER" id="PTHR18952">
    <property type="entry name" value="CARBONIC ANHYDRASE"/>
    <property type="match status" value="1"/>
</dbReference>
<comment type="catalytic activity">
    <reaction evidence="6">
        <text>hydrogencarbonate + H(+) = CO2 + H2O</text>
        <dbReference type="Rhea" id="RHEA:10748"/>
        <dbReference type="ChEBI" id="CHEBI:15377"/>
        <dbReference type="ChEBI" id="CHEBI:15378"/>
        <dbReference type="ChEBI" id="CHEBI:16526"/>
        <dbReference type="ChEBI" id="CHEBI:17544"/>
        <dbReference type="EC" id="4.2.1.1"/>
    </reaction>
</comment>
<dbReference type="CDD" id="cd03124">
    <property type="entry name" value="alpha_CA_prokaryotic_like"/>
    <property type="match status" value="1"/>
</dbReference>
<evidence type="ECO:0000259" key="8">
    <source>
        <dbReference type="PROSITE" id="PS51144"/>
    </source>
</evidence>
<keyword evidence="5" id="KW-0456">Lyase</keyword>
<keyword evidence="3" id="KW-0479">Metal-binding</keyword>
<organism evidence="9 10">
    <name type="scientific">Hwanghaeella grinnelliae</name>
    <dbReference type="NCBI Taxonomy" id="2500179"/>
    <lineage>
        <taxon>Bacteria</taxon>
        <taxon>Pseudomonadati</taxon>
        <taxon>Pseudomonadota</taxon>
        <taxon>Alphaproteobacteria</taxon>
        <taxon>Rhodospirillales</taxon>
        <taxon>Rhodospirillaceae</taxon>
        <taxon>Hwanghaeella</taxon>
    </lineage>
</organism>
<evidence type="ECO:0000256" key="1">
    <source>
        <dbReference type="ARBA" id="ARBA00010718"/>
    </source>
</evidence>
<dbReference type="InterPro" id="IPR041891">
    <property type="entry name" value="Alpha_CA_prokaryot-like"/>
</dbReference>
<comment type="similarity">
    <text evidence="1">Belongs to the alpha-carbonic anhydrase family.</text>
</comment>
<dbReference type="SUPFAM" id="SSF51069">
    <property type="entry name" value="Carbonic anhydrase"/>
    <property type="match status" value="1"/>
</dbReference>
<reference evidence="10" key="1">
    <citation type="submission" date="2019-01" db="EMBL/GenBank/DDBJ databases">
        <title>Gri0909 isolated from a small marine red alga.</title>
        <authorList>
            <person name="Kim J."/>
            <person name="Jeong S.E."/>
            <person name="Jeon C.O."/>
        </authorList>
    </citation>
    <scope>NUCLEOTIDE SEQUENCE [LARGE SCALE GENOMIC DNA]</scope>
    <source>
        <strain evidence="10">Gri0909</strain>
    </source>
</reference>
<dbReference type="PROSITE" id="PS51144">
    <property type="entry name" value="ALPHA_CA_2"/>
    <property type="match status" value="1"/>
</dbReference>
<feature type="signal peptide" evidence="7">
    <location>
        <begin position="1"/>
        <end position="23"/>
    </location>
</feature>
<sequence>MPRKISAFLLSACALLAPIGVQAAGGKAHWGYSGHEGPEHWAELSPGNAACAGTSQSPIDIISAAAVAAGGSTPEVDWHGFAPSVVNNGHTIQVNTGGHGGSLVAGSRRYDLLQFHFHHLSEHTIDGKHAPLEVHFVHKSDYGDLFVIGVMIEEGDANPVLEAVFEHIPEAGHTHEATHEIDPADLLPGDHAAFRYRGSLTTPPCSEIVTWHVMEGAVTASKSQIEAFSSLYSDNFRPVQPANNRMVVISD</sequence>
<keyword evidence="10" id="KW-1185">Reference proteome</keyword>
<evidence type="ECO:0000256" key="2">
    <source>
        <dbReference type="ARBA" id="ARBA00012925"/>
    </source>
</evidence>
<dbReference type="PANTHER" id="PTHR18952:SF265">
    <property type="entry name" value="CARBONIC ANHYDRASE"/>
    <property type="match status" value="1"/>
</dbReference>
<dbReference type="AlphaFoldDB" id="A0A437QYD3"/>
<proteinExistence type="inferred from homology"/>
<dbReference type="Proteomes" id="UP000287447">
    <property type="component" value="Unassembled WGS sequence"/>
</dbReference>
<dbReference type="SMART" id="SM01057">
    <property type="entry name" value="Carb_anhydrase"/>
    <property type="match status" value="1"/>
</dbReference>
<name>A0A437QYD3_9PROT</name>
<feature type="domain" description="Alpha-carbonic anhydrase" evidence="8">
    <location>
        <begin position="28"/>
        <end position="251"/>
    </location>
</feature>
<dbReference type="RefSeq" id="WP_127764905.1">
    <property type="nucleotide sequence ID" value="NZ_SADE01000001.1"/>
</dbReference>
<dbReference type="EMBL" id="SADE01000001">
    <property type="protein sequence ID" value="RVU39534.1"/>
    <property type="molecule type" value="Genomic_DNA"/>
</dbReference>
<dbReference type="Gene3D" id="3.10.200.10">
    <property type="entry name" value="Alpha carbonic anhydrase"/>
    <property type="match status" value="1"/>
</dbReference>
<keyword evidence="7" id="KW-0732">Signal</keyword>
<evidence type="ECO:0000256" key="5">
    <source>
        <dbReference type="ARBA" id="ARBA00023239"/>
    </source>
</evidence>
<evidence type="ECO:0000256" key="6">
    <source>
        <dbReference type="ARBA" id="ARBA00048348"/>
    </source>
</evidence>